<keyword evidence="6" id="KW-0449">Lipoprotein</keyword>
<dbReference type="SUPFAM" id="SSF53822">
    <property type="entry name" value="Periplasmic binding protein-like I"/>
    <property type="match status" value="1"/>
</dbReference>
<dbReference type="Proteomes" id="UP001222800">
    <property type="component" value="Chromosome"/>
</dbReference>
<organism evidence="8 9">
    <name type="scientific">Tepidibacter hydrothermalis</name>
    <dbReference type="NCBI Taxonomy" id="3036126"/>
    <lineage>
        <taxon>Bacteria</taxon>
        <taxon>Bacillati</taxon>
        <taxon>Bacillota</taxon>
        <taxon>Clostridia</taxon>
        <taxon>Peptostreptococcales</taxon>
        <taxon>Peptostreptococcaceae</taxon>
        <taxon>Tepidibacter</taxon>
    </lineage>
</organism>
<evidence type="ECO:0000256" key="4">
    <source>
        <dbReference type="ARBA" id="ARBA00022729"/>
    </source>
</evidence>
<dbReference type="EMBL" id="CP120733">
    <property type="protein sequence ID" value="WFD09381.1"/>
    <property type="molecule type" value="Genomic_DNA"/>
</dbReference>
<keyword evidence="9" id="KW-1185">Reference proteome</keyword>
<dbReference type="Pfam" id="PF02608">
    <property type="entry name" value="Bmp"/>
    <property type="match status" value="1"/>
</dbReference>
<gene>
    <name evidence="8" type="ORF">P4S50_13415</name>
</gene>
<evidence type="ECO:0000313" key="8">
    <source>
        <dbReference type="EMBL" id="WFD09381.1"/>
    </source>
</evidence>
<keyword evidence="4" id="KW-0732">Signal</keyword>
<evidence type="ECO:0000256" key="5">
    <source>
        <dbReference type="ARBA" id="ARBA00023136"/>
    </source>
</evidence>
<comment type="subcellular location">
    <subcellularLocation>
        <location evidence="1">Cell membrane</location>
        <topology evidence="1">Lipid-anchor</topology>
    </subcellularLocation>
</comment>
<dbReference type="RefSeq" id="WP_277731306.1">
    <property type="nucleotide sequence ID" value="NZ_CP120733.1"/>
</dbReference>
<keyword evidence="5" id="KW-0472">Membrane</keyword>
<evidence type="ECO:0000256" key="6">
    <source>
        <dbReference type="ARBA" id="ARBA00023288"/>
    </source>
</evidence>
<dbReference type="PROSITE" id="PS51257">
    <property type="entry name" value="PROKAR_LIPOPROTEIN"/>
    <property type="match status" value="1"/>
</dbReference>
<dbReference type="Gene3D" id="3.40.50.2300">
    <property type="match status" value="2"/>
</dbReference>
<evidence type="ECO:0000313" key="9">
    <source>
        <dbReference type="Proteomes" id="UP001222800"/>
    </source>
</evidence>
<evidence type="ECO:0000259" key="7">
    <source>
        <dbReference type="Pfam" id="PF02608"/>
    </source>
</evidence>
<evidence type="ECO:0000256" key="2">
    <source>
        <dbReference type="ARBA" id="ARBA00008610"/>
    </source>
</evidence>
<dbReference type="PANTHER" id="PTHR34296">
    <property type="entry name" value="TRANSCRIPTIONAL ACTIVATOR PROTEIN MED"/>
    <property type="match status" value="1"/>
</dbReference>
<protein>
    <submittedName>
        <fullName evidence="8">BMP family protein</fullName>
    </submittedName>
</protein>
<evidence type="ECO:0000256" key="3">
    <source>
        <dbReference type="ARBA" id="ARBA00022475"/>
    </source>
</evidence>
<dbReference type="PANTHER" id="PTHR34296:SF2">
    <property type="entry name" value="ABC TRANSPORTER GUANOSINE-BINDING PROTEIN NUPN"/>
    <property type="match status" value="1"/>
</dbReference>
<sequence length="337" mass="37235">MRKKILILMIVVSLVSTILMGCGKTDSSDSASDKLKVALLLPGKADDVSFNQAMYEGMKKVEEAYKDKIEVTYVEEVYEVSDIEPALRDFASEGYDLVFGHGFQFMEPIIKVAEDFPDVHFALGTGYKTLPNTCVYDIKLEEGGYLMGTLAGMMTNTNKIGVVGGADAVEIYRGHEAYKFAAKKVNPDVEIQELYTGDWRDAAKAKEGAISMYDGGTDIIWHSGDGIGLGVVDAGKEKGKTVLGNVADQNILAPDAVLSGVVYNFSTVIEQIIDDIQNDNFTNREEKFYWLTVANEGIKVGDFYEQEEDVPQEVKDQLEKVKKDLAEGKVKMPHFDK</sequence>
<feature type="domain" description="ABC transporter substrate-binding protein PnrA-like" evidence="7">
    <location>
        <begin position="35"/>
        <end position="323"/>
    </location>
</feature>
<proteinExistence type="inferred from homology"/>
<dbReference type="CDD" id="cd06304">
    <property type="entry name" value="PBP1_BmpA_Med_PnrA-like"/>
    <property type="match status" value="1"/>
</dbReference>
<comment type="similarity">
    <text evidence="2">Belongs to the BMP lipoprotein family.</text>
</comment>
<dbReference type="InterPro" id="IPR003760">
    <property type="entry name" value="PnrA-like"/>
</dbReference>
<accession>A0ABY8E8Z1</accession>
<evidence type="ECO:0000256" key="1">
    <source>
        <dbReference type="ARBA" id="ARBA00004193"/>
    </source>
</evidence>
<name>A0ABY8E8Z1_9FIRM</name>
<reference evidence="8 9" key="1">
    <citation type="submission" date="2023-03" db="EMBL/GenBank/DDBJ databases">
        <title>Complete genome sequence of Tepidibacter sp. SWIR-1, isolated from a deep-sea hydrothermal vent.</title>
        <authorList>
            <person name="Li X."/>
        </authorList>
    </citation>
    <scope>NUCLEOTIDE SEQUENCE [LARGE SCALE GENOMIC DNA]</scope>
    <source>
        <strain evidence="8 9">SWIR-1</strain>
    </source>
</reference>
<dbReference type="InterPro" id="IPR028082">
    <property type="entry name" value="Peripla_BP_I"/>
</dbReference>
<keyword evidence="3" id="KW-1003">Cell membrane</keyword>
<dbReference type="InterPro" id="IPR050957">
    <property type="entry name" value="BMP_lipoprotein"/>
</dbReference>